<proteinExistence type="inferred from homology"/>
<evidence type="ECO:0000256" key="4">
    <source>
        <dbReference type="ARBA" id="ARBA00022801"/>
    </source>
</evidence>
<evidence type="ECO:0000256" key="3">
    <source>
        <dbReference type="ARBA" id="ARBA00012027"/>
    </source>
</evidence>
<keyword evidence="5" id="KW-0442">Lipid degradation</keyword>
<dbReference type="Gene3D" id="3.30.870.10">
    <property type="entry name" value="Endonuclease Chain A"/>
    <property type="match status" value="1"/>
</dbReference>
<evidence type="ECO:0000259" key="8">
    <source>
        <dbReference type="Pfam" id="PF13091"/>
    </source>
</evidence>
<dbReference type="GO" id="GO:0016042">
    <property type="term" value="P:lipid catabolic process"/>
    <property type="evidence" value="ECO:0007669"/>
    <property type="project" value="UniProtKB-KW"/>
</dbReference>
<evidence type="ECO:0000256" key="7">
    <source>
        <dbReference type="SAM" id="Phobius"/>
    </source>
</evidence>
<feature type="domain" description="Phospholipase D-like" evidence="8">
    <location>
        <begin position="58"/>
        <end position="154"/>
    </location>
</feature>
<protein>
    <recommendedName>
        <fullName evidence="3">phospholipase D</fullName>
        <ecNumber evidence="3">3.1.4.4</ecNumber>
    </recommendedName>
</protein>
<dbReference type="GO" id="GO:0016891">
    <property type="term" value="F:RNA endonuclease activity producing 5'-phosphomonoesters, hydrolytic mechanism"/>
    <property type="evidence" value="ECO:0007669"/>
    <property type="project" value="TreeGrafter"/>
</dbReference>
<keyword evidence="7" id="KW-0812">Transmembrane</keyword>
<dbReference type="GO" id="GO:0004630">
    <property type="term" value="F:phospholipase D activity"/>
    <property type="evidence" value="ECO:0007669"/>
    <property type="project" value="UniProtKB-EC"/>
</dbReference>
<comment type="catalytic activity">
    <reaction evidence="1">
        <text>a 1,2-diacyl-sn-glycero-3-phosphocholine + H2O = a 1,2-diacyl-sn-glycero-3-phosphate + choline + H(+)</text>
        <dbReference type="Rhea" id="RHEA:14445"/>
        <dbReference type="ChEBI" id="CHEBI:15354"/>
        <dbReference type="ChEBI" id="CHEBI:15377"/>
        <dbReference type="ChEBI" id="CHEBI:15378"/>
        <dbReference type="ChEBI" id="CHEBI:57643"/>
        <dbReference type="ChEBI" id="CHEBI:58608"/>
        <dbReference type="EC" id="3.1.4.4"/>
    </reaction>
</comment>
<dbReference type="InterPro" id="IPR051406">
    <property type="entry name" value="PLD_domain"/>
</dbReference>
<reference evidence="9 10" key="1">
    <citation type="submission" date="2019-01" db="EMBL/GenBank/DDBJ databases">
        <title>Insights into ecological role of a new deltaproteobacterial order Candidatus Sinidesulfobacterales (Sva0485) by metagenomics and metatranscriptomics.</title>
        <authorList>
            <person name="Tan S."/>
            <person name="Liu J."/>
            <person name="Fang Y."/>
            <person name="Hedlund B.P."/>
            <person name="Lian Z.H."/>
            <person name="Huang L.Y."/>
            <person name="Li J.T."/>
            <person name="Huang L.N."/>
            <person name="Li W.J."/>
            <person name="Jiang H.C."/>
            <person name="Dong H.L."/>
            <person name="Shu W.S."/>
        </authorList>
    </citation>
    <scope>NUCLEOTIDE SEQUENCE [LARGE SCALE GENOMIC DNA]</scope>
    <source>
        <strain evidence="9">AP3</strain>
    </source>
</reference>
<evidence type="ECO:0000256" key="2">
    <source>
        <dbReference type="ARBA" id="ARBA00008664"/>
    </source>
</evidence>
<keyword evidence="4" id="KW-0378">Hydrolase</keyword>
<keyword evidence="7" id="KW-0472">Membrane</keyword>
<evidence type="ECO:0000256" key="5">
    <source>
        <dbReference type="ARBA" id="ARBA00022963"/>
    </source>
</evidence>
<dbReference type="AlphaFoldDB" id="A0A519B9R0"/>
<comment type="caution">
    <text evidence="9">The sequence shown here is derived from an EMBL/GenBank/DDBJ whole genome shotgun (WGS) entry which is preliminary data.</text>
</comment>
<dbReference type="InterPro" id="IPR025202">
    <property type="entry name" value="PLD-like_dom"/>
</dbReference>
<gene>
    <name evidence="9" type="ORF">EVJ47_07295</name>
</gene>
<keyword evidence="7" id="KW-1133">Transmembrane helix</keyword>
<evidence type="ECO:0000256" key="6">
    <source>
        <dbReference type="ARBA" id="ARBA00023098"/>
    </source>
</evidence>
<evidence type="ECO:0000313" key="10">
    <source>
        <dbReference type="Proteomes" id="UP000320813"/>
    </source>
</evidence>
<comment type="similarity">
    <text evidence="2">Belongs to the phospholipase D family.</text>
</comment>
<dbReference type="PANTHER" id="PTHR43856:SF1">
    <property type="entry name" value="MITOCHONDRIAL CARDIOLIPIN HYDROLASE"/>
    <property type="match status" value="1"/>
</dbReference>
<dbReference type="SUPFAM" id="SSF56024">
    <property type="entry name" value="Phospholipase D/nuclease"/>
    <property type="match status" value="1"/>
</dbReference>
<feature type="transmembrane region" description="Helical" evidence="7">
    <location>
        <begin position="12"/>
        <end position="29"/>
    </location>
</feature>
<dbReference type="EC" id="3.1.4.4" evidence="3"/>
<sequence>MKKVILIHGLNFFIPVIFIIFSMAVIFIINPDPAFAVSYTYYSPEANLQKIDIYWLKKAVFAKRLYIAMYSFTDYKIAKELIKLAHEGVKIYIYRDDKQMKDRTDRTYMLEHVRNIYIKAKRDKGFWNIMHDKIFIIPGIVFREGSANWSPSAEGASCYYGNCGSPSNQDNNATYITNKYVIKMAIVNFIKIWDRKSNIIY</sequence>
<dbReference type="Pfam" id="PF13091">
    <property type="entry name" value="PLDc_2"/>
    <property type="match status" value="1"/>
</dbReference>
<dbReference type="PANTHER" id="PTHR43856">
    <property type="entry name" value="CARDIOLIPIN HYDROLASE"/>
    <property type="match status" value="1"/>
</dbReference>
<name>A0A519B9R0_9DELT</name>
<evidence type="ECO:0000256" key="1">
    <source>
        <dbReference type="ARBA" id="ARBA00000798"/>
    </source>
</evidence>
<accession>A0A519B9R0</accession>
<organism evidence="9 10">
    <name type="scientific">Candidatus Acidulodesulfobacterium ferriphilum</name>
    <dbReference type="NCBI Taxonomy" id="2597223"/>
    <lineage>
        <taxon>Bacteria</taxon>
        <taxon>Deltaproteobacteria</taxon>
        <taxon>Candidatus Acidulodesulfobacterales</taxon>
        <taxon>Candidatus Acidulodesulfobacterium</taxon>
    </lineage>
</organism>
<evidence type="ECO:0000313" key="9">
    <source>
        <dbReference type="EMBL" id="RZD14032.1"/>
    </source>
</evidence>
<keyword evidence="6" id="KW-0443">Lipid metabolism</keyword>
<dbReference type="EMBL" id="SGBD01000004">
    <property type="protein sequence ID" value="RZD14032.1"/>
    <property type="molecule type" value="Genomic_DNA"/>
</dbReference>
<dbReference type="Proteomes" id="UP000320813">
    <property type="component" value="Unassembled WGS sequence"/>
</dbReference>